<gene>
    <name evidence="3" type="ORF">CFH99_23445</name>
</gene>
<feature type="transmembrane region" description="Helical" evidence="2">
    <location>
        <begin position="282"/>
        <end position="302"/>
    </location>
</feature>
<keyword evidence="4" id="KW-1185">Reference proteome</keyword>
<feature type="compositionally biased region" description="Acidic residues" evidence="1">
    <location>
        <begin position="40"/>
        <end position="50"/>
    </location>
</feature>
<evidence type="ECO:0000313" key="3">
    <source>
        <dbReference type="EMBL" id="QSR28583.1"/>
    </source>
</evidence>
<keyword evidence="2" id="KW-0472">Membrane</keyword>
<proteinExistence type="predicted"/>
<feature type="compositionally biased region" description="Polar residues" evidence="1">
    <location>
        <begin position="1"/>
        <end position="17"/>
    </location>
</feature>
<feature type="transmembrane region" description="Helical" evidence="2">
    <location>
        <begin position="200"/>
        <end position="220"/>
    </location>
</feature>
<keyword evidence="2" id="KW-0812">Transmembrane</keyword>
<dbReference type="Proteomes" id="UP000662818">
    <property type="component" value="Chromosome"/>
</dbReference>
<accession>A0ABX7PSI7</accession>
<evidence type="ECO:0000256" key="2">
    <source>
        <dbReference type="SAM" id="Phobius"/>
    </source>
</evidence>
<protein>
    <submittedName>
        <fullName evidence="3">Uncharacterized protein</fullName>
    </submittedName>
</protein>
<dbReference type="RefSeq" id="WP_207007391.1">
    <property type="nucleotide sequence ID" value="NZ_CP022295.1"/>
</dbReference>
<sequence length="460" mass="46173">MTDDSPSPDQPAAGSSDNPPPFEPDRTVMRPRDPQPPADAFDDGDGDDGDSAGNSAGDPGETQPLRADGPPPPPPTMTPADAPSTEFAPASPVTTAIPTGNDGIPLGGFAGEPPAQPGGPIEPEFPMRASRAGFTGAVVAIGTGLLAAAVVIAAVRARSDGDLDWSNYGIALAATGGLLAIALLGALSSRKAGGRAREDVVTWPGVVGILGVAICIGIGIDDDGNWVGYLIGSVVVVLAAIGYVAARRAAFVVVAIAGLALIYGLAFDDFVADSIGDGHPEVTGAVLVSVFVVVVTLLGWALPSRAVTGVVVGVFGLVGFVGIMISFVVFRYLGAFFGGMPMFMGDSSFGGADADDAMNGAVHVSFDESDVWWVLAFAAVLTVLWALAAAVSNHSGFTILAIAAPAILVPLATAALAAEHPSVWAGVLAGAGGVVLLGGVVLARLRGRRTANELSPDPSV</sequence>
<dbReference type="EMBL" id="CP022295">
    <property type="protein sequence ID" value="QSR28583.1"/>
    <property type="molecule type" value="Genomic_DNA"/>
</dbReference>
<feature type="transmembrane region" description="Helical" evidence="2">
    <location>
        <begin position="167"/>
        <end position="188"/>
    </location>
</feature>
<organism evidence="3 4">
    <name type="scientific">Nocardioides aromaticivorans</name>
    <dbReference type="NCBI Taxonomy" id="200618"/>
    <lineage>
        <taxon>Bacteria</taxon>
        <taxon>Bacillati</taxon>
        <taxon>Actinomycetota</taxon>
        <taxon>Actinomycetes</taxon>
        <taxon>Propionibacteriales</taxon>
        <taxon>Nocardioidaceae</taxon>
        <taxon>Nocardioides</taxon>
    </lineage>
</organism>
<name>A0ABX7PSI7_9ACTN</name>
<feature type="region of interest" description="Disordered" evidence="1">
    <location>
        <begin position="1"/>
        <end position="127"/>
    </location>
</feature>
<feature type="compositionally biased region" description="Low complexity" evidence="1">
    <location>
        <begin position="51"/>
        <end position="60"/>
    </location>
</feature>
<feature type="compositionally biased region" description="Basic and acidic residues" evidence="1">
    <location>
        <begin position="23"/>
        <end position="33"/>
    </location>
</feature>
<feature type="transmembrane region" description="Helical" evidence="2">
    <location>
        <begin position="397"/>
        <end position="417"/>
    </location>
</feature>
<reference evidence="3 4" key="1">
    <citation type="submission" date="2017-06" db="EMBL/GenBank/DDBJ databases">
        <title>Complete Genome Sequence of the Soil Carbazole-Degrading Bacterium Nocardioides aromaticivorans IC177.</title>
        <authorList>
            <person name="Vejarano F."/>
            <person name="Suzuki-Minakuchi C."/>
            <person name="Ohtsubo Y."/>
            <person name="Tsuda M."/>
            <person name="Okada K."/>
            <person name="Nojiri H."/>
        </authorList>
    </citation>
    <scope>NUCLEOTIDE SEQUENCE [LARGE SCALE GENOMIC DNA]</scope>
    <source>
        <strain evidence="3 4">IC177</strain>
    </source>
</reference>
<feature type="transmembrane region" description="Helical" evidence="2">
    <location>
        <begin position="249"/>
        <end position="267"/>
    </location>
</feature>
<keyword evidence="2" id="KW-1133">Transmembrane helix</keyword>
<feature type="transmembrane region" description="Helical" evidence="2">
    <location>
        <begin position="226"/>
        <end position="244"/>
    </location>
</feature>
<feature type="transmembrane region" description="Helical" evidence="2">
    <location>
        <begin position="371"/>
        <end position="390"/>
    </location>
</feature>
<feature type="transmembrane region" description="Helical" evidence="2">
    <location>
        <begin position="309"/>
        <end position="333"/>
    </location>
</feature>
<evidence type="ECO:0000313" key="4">
    <source>
        <dbReference type="Proteomes" id="UP000662818"/>
    </source>
</evidence>
<feature type="transmembrane region" description="Helical" evidence="2">
    <location>
        <begin position="134"/>
        <end position="155"/>
    </location>
</feature>
<feature type="transmembrane region" description="Helical" evidence="2">
    <location>
        <begin position="423"/>
        <end position="443"/>
    </location>
</feature>
<evidence type="ECO:0000256" key="1">
    <source>
        <dbReference type="SAM" id="MobiDB-lite"/>
    </source>
</evidence>